<reference evidence="2" key="1">
    <citation type="submission" date="2023-08" db="EMBL/GenBank/DDBJ databases">
        <authorList>
            <person name="Messyasz A."/>
            <person name="Mannisto M.K."/>
            <person name="Kerkhof L.J."/>
            <person name="Haggblom M."/>
        </authorList>
    </citation>
    <scope>NUCLEOTIDE SEQUENCE</scope>
    <source>
        <strain evidence="2">X5P6</strain>
    </source>
</reference>
<evidence type="ECO:0000313" key="2">
    <source>
        <dbReference type="EMBL" id="XCB32204.1"/>
    </source>
</evidence>
<proteinExistence type="predicted"/>
<keyword evidence="1" id="KW-1133">Transmembrane helix</keyword>
<keyword evidence="1" id="KW-0472">Membrane</keyword>
<reference evidence="2" key="2">
    <citation type="journal article" date="2024" name="Environ. Microbiol.">
        <title>Genome analysis and description of Tunturibacter gen. nov. expands the diversity of Terriglobia in tundra soils.</title>
        <authorList>
            <person name="Messyasz A."/>
            <person name="Mannisto M.K."/>
            <person name="Kerkhof L.J."/>
            <person name="Haggblom M.M."/>
        </authorList>
    </citation>
    <scope>NUCLEOTIDE SEQUENCE</scope>
    <source>
        <strain evidence="2">X5P6</strain>
    </source>
</reference>
<dbReference type="KEGG" id="tpsc:RBB77_17400"/>
<gene>
    <name evidence="2" type="ORF">RBB77_17400</name>
</gene>
<protein>
    <submittedName>
        <fullName evidence="2">Uncharacterized protein</fullName>
    </submittedName>
</protein>
<dbReference type="RefSeq" id="WP_353063052.1">
    <property type="nucleotide sequence ID" value="NZ_CP132942.1"/>
</dbReference>
<name>A0AAU7ZLX7_9BACT</name>
<accession>A0AAU7ZLX7</accession>
<dbReference type="EMBL" id="CP132942">
    <property type="protein sequence ID" value="XCB32204.1"/>
    <property type="molecule type" value="Genomic_DNA"/>
</dbReference>
<organism evidence="2">
    <name type="scientific">Tunturiibacter psychrotolerans</name>
    <dbReference type="NCBI Taxonomy" id="3069686"/>
    <lineage>
        <taxon>Bacteria</taxon>
        <taxon>Pseudomonadati</taxon>
        <taxon>Acidobacteriota</taxon>
        <taxon>Terriglobia</taxon>
        <taxon>Terriglobales</taxon>
        <taxon>Acidobacteriaceae</taxon>
        <taxon>Tunturiibacter</taxon>
    </lineage>
</organism>
<dbReference type="AlphaFoldDB" id="A0AAU7ZLX7"/>
<keyword evidence="1" id="KW-0812">Transmembrane</keyword>
<feature type="transmembrane region" description="Helical" evidence="1">
    <location>
        <begin position="33"/>
        <end position="52"/>
    </location>
</feature>
<feature type="transmembrane region" description="Helical" evidence="1">
    <location>
        <begin position="12"/>
        <end position="27"/>
    </location>
</feature>
<evidence type="ECO:0000256" key="1">
    <source>
        <dbReference type="SAM" id="Phobius"/>
    </source>
</evidence>
<sequence>MSEPMNVRTKLILMNCAVAVALIYRWWKGAPLAVLAVTALIMFSLVNGLIVFTQKKSVRTNR</sequence>